<accession>A0AAV7GDM5</accession>
<protein>
    <recommendedName>
        <fullName evidence="4">NADH dehydrogenase subunit 6</fullName>
    </recommendedName>
</protein>
<name>A0AAV7GDM5_DENCH</name>
<evidence type="ECO:0000256" key="1">
    <source>
        <dbReference type="SAM" id="Phobius"/>
    </source>
</evidence>
<dbReference type="Proteomes" id="UP000775213">
    <property type="component" value="Unassembled WGS sequence"/>
</dbReference>
<organism evidence="2 3">
    <name type="scientific">Dendrobium chrysotoxum</name>
    <name type="common">Orchid</name>
    <dbReference type="NCBI Taxonomy" id="161865"/>
    <lineage>
        <taxon>Eukaryota</taxon>
        <taxon>Viridiplantae</taxon>
        <taxon>Streptophyta</taxon>
        <taxon>Embryophyta</taxon>
        <taxon>Tracheophyta</taxon>
        <taxon>Spermatophyta</taxon>
        <taxon>Magnoliopsida</taxon>
        <taxon>Liliopsida</taxon>
        <taxon>Asparagales</taxon>
        <taxon>Orchidaceae</taxon>
        <taxon>Epidendroideae</taxon>
        <taxon>Malaxideae</taxon>
        <taxon>Dendrobiinae</taxon>
        <taxon>Dendrobium</taxon>
    </lineage>
</organism>
<keyword evidence="1" id="KW-0812">Transmembrane</keyword>
<proteinExistence type="predicted"/>
<dbReference type="AlphaFoldDB" id="A0AAV7GDM5"/>
<keyword evidence="3" id="KW-1185">Reference proteome</keyword>
<dbReference type="EMBL" id="JAGFBR010000015">
    <property type="protein sequence ID" value="KAH0454345.1"/>
    <property type="molecule type" value="Genomic_DNA"/>
</dbReference>
<evidence type="ECO:0000313" key="2">
    <source>
        <dbReference type="EMBL" id="KAH0454345.1"/>
    </source>
</evidence>
<evidence type="ECO:0000313" key="3">
    <source>
        <dbReference type="Proteomes" id="UP000775213"/>
    </source>
</evidence>
<feature type="transmembrane region" description="Helical" evidence="1">
    <location>
        <begin position="108"/>
        <end position="135"/>
    </location>
</feature>
<keyword evidence="1" id="KW-0472">Membrane</keyword>
<evidence type="ECO:0008006" key="4">
    <source>
        <dbReference type="Google" id="ProtNLM"/>
    </source>
</evidence>
<reference evidence="2 3" key="1">
    <citation type="journal article" date="2021" name="Hortic Res">
        <title>Chromosome-scale assembly of the Dendrobium chrysotoxum genome enhances the understanding of orchid evolution.</title>
        <authorList>
            <person name="Zhang Y."/>
            <person name="Zhang G.Q."/>
            <person name="Zhang D."/>
            <person name="Liu X.D."/>
            <person name="Xu X.Y."/>
            <person name="Sun W.H."/>
            <person name="Yu X."/>
            <person name="Zhu X."/>
            <person name="Wang Z.W."/>
            <person name="Zhao X."/>
            <person name="Zhong W.Y."/>
            <person name="Chen H."/>
            <person name="Yin W.L."/>
            <person name="Huang T."/>
            <person name="Niu S.C."/>
            <person name="Liu Z.J."/>
        </authorList>
    </citation>
    <scope>NUCLEOTIDE SEQUENCE [LARGE SCALE GENOMIC DNA]</scope>
    <source>
        <strain evidence="2">Lindl</strain>
    </source>
</reference>
<feature type="transmembrane region" description="Helical" evidence="1">
    <location>
        <begin position="52"/>
        <end position="77"/>
    </location>
</feature>
<feature type="transmembrane region" description="Helical" evidence="1">
    <location>
        <begin position="20"/>
        <end position="45"/>
    </location>
</feature>
<keyword evidence="1" id="KW-1133">Transmembrane helix</keyword>
<sequence>MVLFTGGGGNLIPLTICIDVRWIGLLIVIWIWFFGLAAALLGILFTSNFGHILVVLSLLLFGSSWVYVSLFCLFILYSGMFGGCGAVVCFAGRECYNSGNSGAVMHPVVVMFLIVFLSWSKLPLVLLEAAVFAFIGTGKLEVGRLSWHFCGKIVRSRVFVGGAPMSISELEVPFKDLSNRRVMSELNNLGVSLATIRHNRTCVVSGHIRLGCGKLFRIRVRKGFGGEITNSNHYGKKSWFGLAEFRRRGLSIAISSGSMMGAVK</sequence>
<comment type="caution">
    <text evidence="2">The sequence shown here is derived from an EMBL/GenBank/DDBJ whole genome shotgun (WGS) entry which is preliminary data.</text>
</comment>
<gene>
    <name evidence="2" type="ORF">IEQ34_016269</name>
</gene>